<keyword evidence="22" id="KW-1185">Reference proteome</keyword>
<dbReference type="PANTHER" id="PTHR31517:SF17">
    <property type="entry name" value="PEROXIDASE 6"/>
    <property type="match status" value="1"/>
</dbReference>
<keyword evidence="13" id="KW-0376">Hydrogen peroxide</keyword>
<feature type="binding site" evidence="16">
    <location>
        <position position="394"/>
    </location>
    <ligand>
        <name>Ca(2+)</name>
        <dbReference type="ChEBI" id="CHEBI:29108"/>
        <label>1</label>
    </ligand>
</feature>
<dbReference type="EMBL" id="RDQH01000340">
    <property type="protein sequence ID" value="RXH77589.1"/>
    <property type="molecule type" value="Genomic_DNA"/>
</dbReference>
<feature type="binding site" evidence="16">
    <location>
        <position position="574"/>
    </location>
    <ligand>
        <name>Ca(2+)</name>
        <dbReference type="ChEBI" id="CHEBI:29108"/>
        <label>2</label>
    </ligand>
</feature>
<keyword evidence="12 18" id="KW-1015">Disulfide bond</keyword>
<feature type="binding site" evidence="16">
    <location>
        <position position="397"/>
    </location>
    <ligand>
        <name>Ca(2+)</name>
        <dbReference type="ChEBI" id="CHEBI:29108"/>
        <label>1</label>
    </ligand>
</feature>
<dbReference type="AlphaFoldDB" id="A0A498I3W4"/>
<comment type="function">
    <text evidence="2">Removal of H(2)O(2), oxidation of toxic reductants, biosynthesis and degradation of lignin, suberization, auxin catabolism, response to environmental stresses such as wounding, pathogen attack and oxidative stress. These functions might be dependent on each isozyme/isoform in each plant tissue.</text>
</comment>
<comment type="catalytic activity">
    <reaction evidence="1">
        <text>2 a phenolic donor + H2O2 = 2 a phenolic radical donor + 2 H2O</text>
        <dbReference type="Rhea" id="RHEA:56136"/>
        <dbReference type="ChEBI" id="CHEBI:15377"/>
        <dbReference type="ChEBI" id="CHEBI:16240"/>
        <dbReference type="ChEBI" id="CHEBI:139520"/>
        <dbReference type="ChEBI" id="CHEBI:139521"/>
        <dbReference type="EC" id="1.11.1.7"/>
    </reaction>
</comment>
<keyword evidence="6" id="KW-0575">Peroxidase</keyword>
<dbReference type="PANTHER" id="PTHR31517">
    <property type="match status" value="1"/>
</dbReference>
<dbReference type="PRINTS" id="PR00458">
    <property type="entry name" value="PEROXIDASE"/>
</dbReference>
<dbReference type="PROSITE" id="PS50873">
    <property type="entry name" value="PEROXIDASE_4"/>
    <property type="match status" value="2"/>
</dbReference>
<feature type="domain" description="Plant heme peroxidase family profile" evidence="20">
    <location>
        <begin position="352"/>
        <end position="654"/>
    </location>
</feature>
<evidence type="ECO:0000256" key="13">
    <source>
        <dbReference type="ARBA" id="ARBA00023324"/>
    </source>
</evidence>
<feature type="domain" description="Plant heme peroxidase family profile" evidence="20">
    <location>
        <begin position="19"/>
        <end position="321"/>
    </location>
</feature>
<feature type="site" description="Transition state stabilizer" evidence="17">
    <location>
        <position position="389"/>
    </location>
</feature>
<dbReference type="EC" id="1.11.1.7" evidence="4"/>
<sequence length="717" mass="79541">MAIAILLLLFFSIPFSESKLTKDYYKQTCPDFQKIVRDTASQKQAAQPTTAAGTLRLFVHDCLVEGCDGSVLIASNHLNKAERDAEINESLAGDGFEVVVRAKTALELTCPGIVSCADILAEATRDLVTMVGGPFYSVRLGRKDGQVSLASKVEGNLPRANQTVDELIKFFAARGFTIEEMVALTGGHTIGFSHCKEFTDRLFHYSKTTPTDPEINPKYAEALKMTCGNYTTNPAMAAFNDVITPGKFDNMYYQNLKRGLGLLASDHALAKDPRTKPFVELYSTDQAEFFKAFSHAMEKLGHHEIKTGHQGEVRRSFTRLIELFYYYPPMSQSMALPILFLLFLAIPLSESKLSIDYYKKTCPDFESIVRDTVTSKQIASPTTAAGTLRLFFHDCMVEGCDASILISSNYVNTAERDADINQSLSADAFDLVARAKTALELSCPGIVSCSDILTLATRNLVTMVGGPFYKVRLGRKDGQVSKASLVEGNLPRSNQTLDDMIKFFGTKGFTLQEMVALSGAHTIGFAHCKEFADRIFNYNKTTPTDPDMYPNYAQGLKKICADYKTNIAMSAFNDVITPGKFDNMYYQNLKRGLGLLASDHVLVKDPRTRPFVELYSTDQGAFFKAFAHAMEKLSHHGVKTGRKGEVRHSRTSFGRKSAWSGIAFRESRKEITPPNTCEIFPINYKPWSIFVPDLGASSLRTPLMEAEREAYTVRGTC</sequence>
<dbReference type="PRINTS" id="PR00461">
    <property type="entry name" value="PLPEROXIDASE"/>
</dbReference>
<feature type="binding site" description="axial binding residue" evidence="16">
    <location>
        <position position="521"/>
    </location>
    <ligand>
        <name>heme b</name>
        <dbReference type="ChEBI" id="CHEBI:60344"/>
    </ligand>
    <ligandPart>
        <name>Fe</name>
        <dbReference type="ChEBI" id="CHEBI:18248"/>
    </ligandPart>
</feature>
<keyword evidence="10" id="KW-0560">Oxidoreductase</keyword>
<feature type="binding site" evidence="16">
    <location>
        <position position="522"/>
    </location>
    <ligand>
        <name>Ca(2+)</name>
        <dbReference type="ChEBI" id="CHEBI:29108"/>
        <label>2</label>
    </ligand>
</feature>
<dbReference type="InterPro" id="IPR010255">
    <property type="entry name" value="Haem_peroxidase_sf"/>
</dbReference>
<dbReference type="GO" id="GO:0006979">
    <property type="term" value="P:response to oxidative stress"/>
    <property type="evidence" value="ECO:0007669"/>
    <property type="project" value="InterPro"/>
</dbReference>
<dbReference type="SUPFAM" id="SSF48113">
    <property type="entry name" value="Heme-dependent peroxidases"/>
    <property type="match status" value="2"/>
</dbReference>
<reference evidence="21 22" key="1">
    <citation type="submission" date="2018-10" db="EMBL/GenBank/DDBJ databases">
        <title>A high-quality apple genome assembly.</title>
        <authorList>
            <person name="Hu J."/>
        </authorList>
    </citation>
    <scope>NUCLEOTIDE SEQUENCE [LARGE SCALE GENOMIC DNA]</scope>
    <source>
        <strain evidence="22">cv. HFTH1</strain>
        <tissue evidence="21">Young leaf</tissue>
    </source>
</reference>
<dbReference type="STRING" id="3750.A0A498I3W4"/>
<evidence type="ECO:0000256" key="18">
    <source>
        <dbReference type="PIRSR" id="PIRSR600823-5"/>
    </source>
</evidence>
<name>A0A498I3W4_MALDO</name>
<evidence type="ECO:0000313" key="22">
    <source>
        <dbReference type="Proteomes" id="UP000290289"/>
    </source>
</evidence>
<feature type="binding site" evidence="16">
    <location>
        <position position="577"/>
    </location>
    <ligand>
        <name>Ca(2+)</name>
        <dbReference type="ChEBI" id="CHEBI:29108"/>
        <label>2</label>
    </ligand>
</feature>
<keyword evidence="11 16" id="KW-0408">Iron</keyword>
<dbReference type="InterPro" id="IPR019793">
    <property type="entry name" value="Peroxidases_heam-ligand_BS"/>
</dbReference>
<feature type="binding site" evidence="15">
    <location>
        <position position="491"/>
    </location>
    <ligand>
        <name>substrate</name>
    </ligand>
</feature>
<dbReference type="PROSITE" id="PS00436">
    <property type="entry name" value="PEROXIDASE_2"/>
    <property type="match status" value="1"/>
</dbReference>
<organism evidence="21 22">
    <name type="scientific">Malus domestica</name>
    <name type="common">Apple</name>
    <name type="synonym">Pyrus malus</name>
    <dbReference type="NCBI Taxonomy" id="3750"/>
    <lineage>
        <taxon>Eukaryota</taxon>
        <taxon>Viridiplantae</taxon>
        <taxon>Streptophyta</taxon>
        <taxon>Embryophyta</taxon>
        <taxon>Tracheophyta</taxon>
        <taxon>Spermatophyta</taxon>
        <taxon>Magnoliopsida</taxon>
        <taxon>eudicotyledons</taxon>
        <taxon>Gunneridae</taxon>
        <taxon>Pentapetalae</taxon>
        <taxon>rosids</taxon>
        <taxon>fabids</taxon>
        <taxon>Rosales</taxon>
        <taxon>Rosaceae</taxon>
        <taxon>Amygdaloideae</taxon>
        <taxon>Maleae</taxon>
        <taxon>Malus</taxon>
    </lineage>
</organism>
<dbReference type="InterPro" id="IPR019794">
    <property type="entry name" value="Peroxidases_AS"/>
</dbReference>
<feature type="disulfide bond" evidence="18">
    <location>
        <begin position="395"/>
        <end position="400"/>
    </location>
</feature>
<dbReference type="FunFam" id="1.10.520.10:FF:000008">
    <property type="entry name" value="Peroxidase"/>
    <property type="match status" value="2"/>
</dbReference>
<dbReference type="InterPro" id="IPR002016">
    <property type="entry name" value="Haem_peroxidase"/>
</dbReference>
<evidence type="ECO:0000256" key="7">
    <source>
        <dbReference type="ARBA" id="ARBA00022617"/>
    </source>
</evidence>
<keyword evidence="8 16" id="KW-0479">Metal-binding</keyword>
<comment type="cofactor">
    <cofactor evidence="16">
        <name>heme b</name>
        <dbReference type="ChEBI" id="CHEBI:60344"/>
    </cofactor>
    <text evidence="16">Binds 1 heme b (iron(II)-protoporphyrin IX) group per subunit.</text>
</comment>
<dbReference type="FunFam" id="1.10.420.10:FF:000001">
    <property type="entry name" value="Peroxidase"/>
    <property type="match status" value="1"/>
</dbReference>
<keyword evidence="5" id="KW-0964">Secreted</keyword>
<dbReference type="Pfam" id="PF00141">
    <property type="entry name" value="peroxidase"/>
    <property type="match status" value="2"/>
</dbReference>
<feature type="binding site" evidence="16">
    <location>
        <position position="401"/>
    </location>
    <ligand>
        <name>Ca(2+)</name>
        <dbReference type="ChEBI" id="CHEBI:29108"/>
        <label>1</label>
    </ligand>
</feature>
<keyword evidence="16" id="KW-0106">Calcium</keyword>
<proteinExistence type="inferred from homology"/>
<feature type="binding site" evidence="16">
    <location>
        <position position="415"/>
    </location>
    <ligand>
        <name>Ca(2+)</name>
        <dbReference type="ChEBI" id="CHEBI:29108"/>
        <label>1</label>
    </ligand>
</feature>
<evidence type="ECO:0000256" key="3">
    <source>
        <dbReference type="ARBA" id="ARBA00006873"/>
    </source>
</evidence>
<feature type="disulfide bond" evidence="18">
    <location>
        <begin position="362"/>
        <end position="443"/>
    </location>
</feature>
<evidence type="ECO:0000256" key="10">
    <source>
        <dbReference type="ARBA" id="ARBA00023002"/>
    </source>
</evidence>
<gene>
    <name evidence="21" type="ORF">DVH24_039560</name>
</gene>
<dbReference type="CDD" id="cd00693">
    <property type="entry name" value="secretory_peroxidase"/>
    <property type="match status" value="2"/>
</dbReference>
<dbReference type="PROSITE" id="PS00435">
    <property type="entry name" value="PEROXIDASE_1"/>
    <property type="match status" value="2"/>
</dbReference>
<evidence type="ECO:0000313" key="21">
    <source>
        <dbReference type="EMBL" id="RXH77589.1"/>
    </source>
</evidence>
<evidence type="ECO:0000256" key="16">
    <source>
        <dbReference type="PIRSR" id="PIRSR600823-3"/>
    </source>
</evidence>
<dbReference type="FunFam" id="1.10.420.10:FF:000007">
    <property type="entry name" value="Peroxidase"/>
    <property type="match status" value="1"/>
</dbReference>
<evidence type="ECO:0000256" key="14">
    <source>
        <dbReference type="PIRSR" id="PIRSR600823-1"/>
    </source>
</evidence>
<feature type="binding site" evidence="16">
    <location>
        <position position="582"/>
    </location>
    <ligand>
        <name>Ca(2+)</name>
        <dbReference type="ChEBI" id="CHEBI:29108"/>
        <label>2</label>
    </ligand>
</feature>
<dbReference type="Proteomes" id="UP000290289">
    <property type="component" value="Chromosome 14"/>
</dbReference>
<evidence type="ECO:0000256" key="11">
    <source>
        <dbReference type="ARBA" id="ARBA00023004"/>
    </source>
</evidence>
<dbReference type="InterPro" id="IPR000823">
    <property type="entry name" value="Peroxidase_pln"/>
</dbReference>
<comment type="caution">
    <text evidence="21">The sequence shown here is derived from an EMBL/GenBank/DDBJ whole genome shotgun (WGS) entry which is preliminary data.</text>
</comment>
<keyword evidence="7" id="KW-0349">Heme</keyword>
<dbReference type="Gene3D" id="1.10.520.10">
    <property type="match status" value="2"/>
</dbReference>
<dbReference type="Gene3D" id="1.10.420.10">
    <property type="entry name" value="Peroxidase, domain 2"/>
    <property type="match status" value="2"/>
</dbReference>
<feature type="binding site" evidence="16">
    <location>
        <position position="403"/>
    </location>
    <ligand>
        <name>Ca(2+)</name>
        <dbReference type="ChEBI" id="CHEBI:29108"/>
        <label>1</label>
    </ligand>
</feature>
<comment type="cofactor">
    <cofactor evidence="16">
        <name>Ca(2+)</name>
        <dbReference type="ChEBI" id="CHEBI:29108"/>
    </cofactor>
    <text evidence="16">Binds 2 calcium ions per subunit.</text>
</comment>
<evidence type="ECO:0000259" key="20">
    <source>
        <dbReference type="PROSITE" id="PS50873"/>
    </source>
</evidence>
<evidence type="ECO:0000256" key="8">
    <source>
        <dbReference type="ARBA" id="ARBA00022723"/>
    </source>
</evidence>
<comment type="similarity">
    <text evidence="3">Belongs to the peroxidase family. Ascorbate peroxidase subfamily.</text>
</comment>
<feature type="chain" id="PRO_5019800702" description="peroxidase" evidence="19">
    <location>
        <begin position="19"/>
        <end position="717"/>
    </location>
</feature>
<evidence type="ECO:0000256" key="6">
    <source>
        <dbReference type="ARBA" id="ARBA00022559"/>
    </source>
</evidence>
<evidence type="ECO:0000256" key="19">
    <source>
        <dbReference type="SAM" id="SignalP"/>
    </source>
</evidence>
<evidence type="ECO:0000256" key="2">
    <source>
        <dbReference type="ARBA" id="ARBA00002322"/>
    </source>
</evidence>
<feature type="binding site" evidence="16">
    <location>
        <position position="399"/>
    </location>
    <ligand>
        <name>Ca(2+)</name>
        <dbReference type="ChEBI" id="CHEBI:29108"/>
        <label>1</label>
    </ligand>
</feature>
<keyword evidence="9 19" id="KW-0732">Signal</keyword>
<dbReference type="GO" id="GO:0042744">
    <property type="term" value="P:hydrogen peroxide catabolic process"/>
    <property type="evidence" value="ECO:0007669"/>
    <property type="project" value="UniProtKB-KW"/>
</dbReference>
<dbReference type="GO" id="GO:0020037">
    <property type="term" value="F:heme binding"/>
    <property type="evidence" value="ECO:0007669"/>
    <property type="project" value="InterPro"/>
</dbReference>
<dbReference type="GO" id="GO:0140825">
    <property type="term" value="F:lactoperoxidase activity"/>
    <property type="evidence" value="ECO:0007669"/>
    <property type="project" value="UniProtKB-EC"/>
</dbReference>
<feature type="active site" description="Proton acceptor" evidence="14">
    <location>
        <position position="393"/>
    </location>
</feature>
<dbReference type="InterPro" id="IPR033905">
    <property type="entry name" value="Secretory_peroxidase"/>
</dbReference>
<evidence type="ECO:0000256" key="15">
    <source>
        <dbReference type="PIRSR" id="PIRSR600823-2"/>
    </source>
</evidence>
<dbReference type="GO" id="GO:0046872">
    <property type="term" value="F:metal ion binding"/>
    <property type="evidence" value="ECO:0007669"/>
    <property type="project" value="UniProtKB-KW"/>
</dbReference>
<accession>A0A498I3W4</accession>
<evidence type="ECO:0000256" key="5">
    <source>
        <dbReference type="ARBA" id="ARBA00022525"/>
    </source>
</evidence>
<evidence type="ECO:0000256" key="9">
    <source>
        <dbReference type="ARBA" id="ARBA00022729"/>
    </source>
</evidence>
<evidence type="ECO:0000256" key="1">
    <source>
        <dbReference type="ARBA" id="ARBA00000189"/>
    </source>
</evidence>
<evidence type="ECO:0000256" key="4">
    <source>
        <dbReference type="ARBA" id="ARBA00012313"/>
    </source>
</evidence>
<feature type="disulfide bond" evidence="18">
    <location>
        <begin position="528"/>
        <end position="560"/>
    </location>
</feature>
<evidence type="ECO:0000256" key="12">
    <source>
        <dbReference type="ARBA" id="ARBA00023157"/>
    </source>
</evidence>
<protein>
    <recommendedName>
        <fullName evidence="4">peroxidase</fullName>
        <ecNumber evidence="4">1.11.1.7</ecNumber>
    </recommendedName>
</protein>
<evidence type="ECO:0000256" key="17">
    <source>
        <dbReference type="PIRSR" id="PIRSR600823-4"/>
    </source>
</evidence>
<feature type="signal peptide" evidence="19">
    <location>
        <begin position="1"/>
        <end position="18"/>
    </location>
</feature>